<name>A0A395HH85_ASPHC</name>
<dbReference type="RefSeq" id="XP_025546274.1">
    <property type="nucleotide sequence ID" value="XM_025691236.1"/>
</dbReference>
<gene>
    <name evidence="1" type="ORF">BO97DRAFT_312613</name>
</gene>
<dbReference type="Proteomes" id="UP000248961">
    <property type="component" value="Unassembled WGS sequence"/>
</dbReference>
<sequence length="137" mass="14348">WGTDESFTSPDNTETTCSAKQQAGFDWSDLAVGSLLSSYDGFEFSGFSVSNNFSTASDDQVKSIVGKLTKDSSASPKISSASKDQDFSINDFQLATSRDADIRIVYSMADGTTCNSLASVSVSGTDVTNDQCGGATS</sequence>
<protein>
    <submittedName>
        <fullName evidence="1">Uncharacterized protein</fullName>
    </submittedName>
</protein>
<evidence type="ECO:0000313" key="2">
    <source>
        <dbReference type="Proteomes" id="UP000248961"/>
    </source>
</evidence>
<dbReference type="GeneID" id="37195525"/>
<feature type="non-terminal residue" evidence="1">
    <location>
        <position position="1"/>
    </location>
</feature>
<proteinExistence type="predicted"/>
<feature type="non-terminal residue" evidence="1">
    <location>
        <position position="137"/>
    </location>
</feature>
<dbReference type="EMBL" id="KZ824340">
    <property type="protein sequence ID" value="RAL07120.1"/>
    <property type="molecule type" value="Genomic_DNA"/>
</dbReference>
<evidence type="ECO:0000313" key="1">
    <source>
        <dbReference type="EMBL" id="RAL07120.1"/>
    </source>
</evidence>
<reference evidence="1 2" key="1">
    <citation type="submission" date="2018-02" db="EMBL/GenBank/DDBJ databases">
        <title>The genomes of Aspergillus section Nigri reveals drivers in fungal speciation.</title>
        <authorList>
            <consortium name="DOE Joint Genome Institute"/>
            <person name="Vesth T.C."/>
            <person name="Nybo J."/>
            <person name="Theobald S."/>
            <person name="Brandl J."/>
            <person name="Frisvad J.C."/>
            <person name="Nielsen K.F."/>
            <person name="Lyhne E.K."/>
            <person name="Kogle M.E."/>
            <person name="Kuo A."/>
            <person name="Riley R."/>
            <person name="Clum A."/>
            <person name="Nolan M."/>
            <person name="Lipzen A."/>
            <person name="Salamov A."/>
            <person name="Henrissat B."/>
            <person name="Wiebenga A."/>
            <person name="De vries R.P."/>
            <person name="Grigoriev I.V."/>
            <person name="Mortensen U.H."/>
            <person name="Andersen M.R."/>
            <person name="Baker S.E."/>
        </authorList>
    </citation>
    <scope>NUCLEOTIDE SEQUENCE [LARGE SCALE GENOMIC DNA]</scope>
    <source>
        <strain evidence="1 2">CBS 101889</strain>
    </source>
</reference>
<keyword evidence="2" id="KW-1185">Reference proteome</keyword>
<accession>A0A395HH85</accession>
<dbReference type="VEuPathDB" id="FungiDB:BO97DRAFT_312613"/>
<organism evidence="1 2">
    <name type="scientific">Aspergillus homomorphus (strain CBS 101889)</name>
    <dbReference type="NCBI Taxonomy" id="1450537"/>
    <lineage>
        <taxon>Eukaryota</taxon>
        <taxon>Fungi</taxon>
        <taxon>Dikarya</taxon>
        <taxon>Ascomycota</taxon>
        <taxon>Pezizomycotina</taxon>
        <taxon>Eurotiomycetes</taxon>
        <taxon>Eurotiomycetidae</taxon>
        <taxon>Eurotiales</taxon>
        <taxon>Aspergillaceae</taxon>
        <taxon>Aspergillus</taxon>
        <taxon>Aspergillus subgen. Circumdati</taxon>
    </lineage>
</organism>
<dbReference type="OrthoDB" id="5431405at2759"/>
<dbReference type="STRING" id="1450537.A0A395HH85"/>
<dbReference type="AlphaFoldDB" id="A0A395HH85"/>